<proteinExistence type="predicted"/>
<dbReference type="Proteomes" id="UP000031637">
    <property type="component" value="Chromosome"/>
</dbReference>
<gene>
    <name evidence="1" type="ORF">SUTH_01926</name>
</gene>
<dbReference type="OrthoDB" id="8562963at2"/>
<dbReference type="STRING" id="1223802.SUTH_01926"/>
<organism evidence="1 2">
    <name type="scientific">Sulfuritalea hydrogenivorans sk43H</name>
    <dbReference type="NCBI Taxonomy" id="1223802"/>
    <lineage>
        <taxon>Bacteria</taxon>
        <taxon>Pseudomonadati</taxon>
        <taxon>Pseudomonadota</taxon>
        <taxon>Betaproteobacteria</taxon>
        <taxon>Nitrosomonadales</taxon>
        <taxon>Sterolibacteriaceae</taxon>
        <taxon>Sulfuritalea</taxon>
    </lineage>
</organism>
<dbReference type="AlphaFoldDB" id="W0SIF5"/>
<dbReference type="RefSeq" id="WP_148312903.1">
    <property type="nucleotide sequence ID" value="NZ_AP012547.1"/>
</dbReference>
<evidence type="ECO:0000313" key="2">
    <source>
        <dbReference type="Proteomes" id="UP000031637"/>
    </source>
</evidence>
<reference evidence="1 2" key="1">
    <citation type="journal article" date="2014" name="Syst. Appl. Microbiol.">
        <title>Complete genomes of freshwater sulfur oxidizers Sulfuricella denitrificans skB26 and Sulfuritalea hydrogenivorans sk43H: genetic insights into the sulfur oxidation pathway of betaproteobacteria.</title>
        <authorList>
            <person name="Watanabe T."/>
            <person name="Kojima H."/>
            <person name="Fukui M."/>
        </authorList>
    </citation>
    <scope>NUCLEOTIDE SEQUENCE [LARGE SCALE GENOMIC DNA]</scope>
    <source>
        <strain evidence="1">DSM22779</strain>
    </source>
</reference>
<keyword evidence="2" id="KW-1185">Reference proteome</keyword>
<dbReference type="KEGG" id="shd:SUTH_01926"/>
<protein>
    <submittedName>
        <fullName evidence="1">Uncharacterized protein</fullName>
    </submittedName>
</protein>
<name>W0SIF5_9PROT</name>
<accession>W0SIF5</accession>
<dbReference type="HOGENOM" id="CLU_2357788_0_0_4"/>
<sequence>MNMAPRYVLTDRFDLGMLSSLTSDITLTEISLDQVCALIEKAELERKMGLHGGWADGIRAHDPIELTPHGPILLVAQTTETAQGAMMKWVQVEVID</sequence>
<evidence type="ECO:0000313" key="1">
    <source>
        <dbReference type="EMBL" id="BAO29718.1"/>
    </source>
</evidence>
<dbReference type="EMBL" id="AP012547">
    <property type="protein sequence ID" value="BAO29718.1"/>
    <property type="molecule type" value="Genomic_DNA"/>
</dbReference>